<dbReference type="Proteomes" id="UP000298663">
    <property type="component" value="Unassembled WGS sequence"/>
</dbReference>
<comment type="caution">
    <text evidence="2">The sequence shown here is derived from an EMBL/GenBank/DDBJ whole genome shotgun (WGS) entry which is preliminary data.</text>
</comment>
<name>A0A4U5MMU1_STECR</name>
<gene>
    <name evidence="2" type="ORF">L596_022838</name>
</gene>
<dbReference type="AlphaFoldDB" id="A0A4U5MMU1"/>
<keyword evidence="3" id="KW-1185">Reference proteome</keyword>
<proteinExistence type="predicted"/>
<organism evidence="2 3">
    <name type="scientific">Steinernema carpocapsae</name>
    <name type="common">Entomopathogenic nematode</name>
    <dbReference type="NCBI Taxonomy" id="34508"/>
    <lineage>
        <taxon>Eukaryota</taxon>
        <taxon>Metazoa</taxon>
        <taxon>Ecdysozoa</taxon>
        <taxon>Nematoda</taxon>
        <taxon>Chromadorea</taxon>
        <taxon>Rhabditida</taxon>
        <taxon>Tylenchina</taxon>
        <taxon>Panagrolaimomorpha</taxon>
        <taxon>Strongyloidoidea</taxon>
        <taxon>Steinernematidae</taxon>
        <taxon>Steinernema</taxon>
    </lineage>
</organism>
<accession>A0A4U5MMU1</accession>
<reference evidence="2 3" key="2">
    <citation type="journal article" date="2019" name="G3 (Bethesda)">
        <title>Hybrid Assembly of the Genome of the Entomopathogenic Nematode Steinernema carpocapsae Identifies the X-Chromosome.</title>
        <authorList>
            <person name="Serra L."/>
            <person name="Macchietto M."/>
            <person name="Macias-Munoz A."/>
            <person name="McGill C.J."/>
            <person name="Rodriguez I.M."/>
            <person name="Rodriguez B."/>
            <person name="Murad R."/>
            <person name="Mortazavi A."/>
        </authorList>
    </citation>
    <scope>NUCLEOTIDE SEQUENCE [LARGE SCALE GENOMIC DNA]</scope>
    <source>
        <strain evidence="2 3">ALL</strain>
    </source>
</reference>
<reference evidence="2 3" key="1">
    <citation type="journal article" date="2015" name="Genome Biol.">
        <title>Comparative genomics of Steinernema reveals deeply conserved gene regulatory networks.</title>
        <authorList>
            <person name="Dillman A.R."/>
            <person name="Macchietto M."/>
            <person name="Porter C.F."/>
            <person name="Rogers A."/>
            <person name="Williams B."/>
            <person name="Antoshechkin I."/>
            <person name="Lee M.M."/>
            <person name="Goodwin Z."/>
            <person name="Lu X."/>
            <person name="Lewis E.E."/>
            <person name="Goodrich-Blair H."/>
            <person name="Stock S.P."/>
            <person name="Adams B.J."/>
            <person name="Sternberg P.W."/>
            <person name="Mortazavi A."/>
        </authorList>
    </citation>
    <scope>NUCLEOTIDE SEQUENCE [LARGE SCALE GENOMIC DNA]</scope>
    <source>
        <strain evidence="2 3">ALL</strain>
    </source>
</reference>
<protein>
    <submittedName>
        <fullName evidence="2">Uncharacterized protein</fullName>
    </submittedName>
</protein>
<evidence type="ECO:0000313" key="2">
    <source>
        <dbReference type="EMBL" id="TKR70869.1"/>
    </source>
</evidence>
<dbReference type="EMBL" id="AZBU02000007">
    <property type="protein sequence ID" value="TKR70869.1"/>
    <property type="molecule type" value="Genomic_DNA"/>
</dbReference>
<sequence length="276" mass="32102">MKGATFQTKCHTSVKCPSASDFRQARDVCWGDSSSGQNLRIFRQLQTEPTSSKNVEMLQESSTSFETIFRPKFTDETSRHKCSVESSRATFYTEPHMTLLCNITPLRTISDKRRPSARQSVFKTDTKHVFRVSRASCAAPSIRHVAKRNQLDTKIANETAPYVSLNVLHLAIIFQIKLSSAEKIRKSHRPKFTVRNPLTFHHRNLSRQTKIRKFNELSWLLFVFIVQKHGPTYAIIADDRRSDEPYRPRARRRNGARERRQREDEGAQIFRMFGWI</sequence>
<evidence type="ECO:0000256" key="1">
    <source>
        <dbReference type="SAM" id="MobiDB-lite"/>
    </source>
</evidence>
<evidence type="ECO:0000313" key="3">
    <source>
        <dbReference type="Proteomes" id="UP000298663"/>
    </source>
</evidence>
<feature type="region of interest" description="Disordered" evidence="1">
    <location>
        <begin position="244"/>
        <end position="263"/>
    </location>
</feature>